<dbReference type="Proteomes" id="UP001153269">
    <property type="component" value="Unassembled WGS sequence"/>
</dbReference>
<feature type="compositionally biased region" description="Low complexity" evidence="1">
    <location>
        <begin position="115"/>
        <end position="125"/>
    </location>
</feature>
<feature type="region of interest" description="Disordered" evidence="1">
    <location>
        <begin position="70"/>
        <end position="139"/>
    </location>
</feature>
<dbReference type="AlphaFoldDB" id="A0A9N7U9V0"/>
<evidence type="ECO:0000313" key="2">
    <source>
        <dbReference type="EMBL" id="CAB1426506.1"/>
    </source>
</evidence>
<feature type="region of interest" description="Disordered" evidence="1">
    <location>
        <begin position="26"/>
        <end position="50"/>
    </location>
</feature>
<proteinExistence type="predicted"/>
<gene>
    <name evidence="2" type="ORF">PLEPLA_LOCUS14442</name>
</gene>
<reference evidence="2" key="1">
    <citation type="submission" date="2020-03" db="EMBL/GenBank/DDBJ databases">
        <authorList>
            <person name="Weist P."/>
        </authorList>
    </citation>
    <scope>NUCLEOTIDE SEQUENCE</scope>
</reference>
<sequence>MAAGGRQGVEGERGLLTSIVRIRATTGSESRRWQPVPGATGRATTERGLGRVPLARRVSARVFAWGFPHHTSAHACPKPAPWSPGSDKTRRHCDTTTSNSNNPRVRPQLARPVRGHAAAQARQAGESICQRMSHTSVAG</sequence>
<name>A0A9N7U9V0_PLEPL</name>
<feature type="non-terminal residue" evidence="2">
    <location>
        <position position="139"/>
    </location>
</feature>
<protein>
    <submittedName>
        <fullName evidence="2">Uncharacterized protein</fullName>
    </submittedName>
</protein>
<evidence type="ECO:0000256" key="1">
    <source>
        <dbReference type="SAM" id="MobiDB-lite"/>
    </source>
</evidence>
<accession>A0A9N7U9V0</accession>
<dbReference type="EMBL" id="CADEAL010000890">
    <property type="protein sequence ID" value="CAB1426506.1"/>
    <property type="molecule type" value="Genomic_DNA"/>
</dbReference>
<feature type="compositionally biased region" description="Polar residues" evidence="1">
    <location>
        <begin position="130"/>
        <end position="139"/>
    </location>
</feature>
<keyword evidence="3" id="KW-1185">Reference proteome</keyword>
<organism evidence="2 3">
    <name type="scientific">Pleuronectes platessa</name>
    <name type="common">European plaice</name>
    <dbReference type="NCBI Taxonomy" id="8262"/>
    <lineage>
        <taxon>Eukaryota</taxon>
        <taxon>Metazoa</taxon>
        <taxon>Chordata</taxon>
        <taxon>Craniata</taxon>
        <taxon>Vertebrata</taxon>
        <taxon>Euteleostomi</taxon>
        <taxon>Actinopterygii</taxon>
        <taxon>Neopterygii</taxon>
        <taxon>Teleostei</taxon>
        <taxon>Neoteleostei</taxon>
        <taxon>Acanthomorphata</taxon>
        <taxon>Carangaria</taxon>
        <taxon>Pleuronectiformes</taxon>
        <taxon>Pleuronectoidei</taxon>
        <taxon>Pleuronectidae</taxon>
        <taxon>Pleuronectes</taxon>
    </lineage>
</organism>
<evidence type="ECO:0000313" key="3">
    <source>
        <dbReference type="Proteomes" id="UP001153269"/>
    </source>
</evidence>
<comment type="caution">
    <text evidence="2">The sequence shown here is derived from an EMBL/GenBank/DDBJ whole genome shotgun (WGS) entry which is preliminary data.</text>
</comment>